<evidence type="ECO:0000259" key="4">
    <source>
        <dbReference type="Pfam" id="PF04717"/>
    </source>
</evidence>
<comment type="caution">
    <text evidence="6">The sequence shown here is derived from an EMBL/GenBank/DDBJ whole genome shotgun (WGS) entry which is preliminary data.</text>
</comment>
<dbReference type="SUPFAM" id="SSF69279">
    <property type="entry name" value="Phage tail proteins"/>
    <property type="match status" value="2"/>
</dbReference>
<dbReference type="Pfam" id="PF22178">
    <property type="entry name" value="Gp5_trimer_C"/>
    <property type="match status" value="1"/>
</dbReference>
<dbReference type="Proteomes" id="UP000660885">
    <property type="component" value="Unassembled WGS sequence"/>
</dbReference>
<feature type="domain" description="Gp5/Type VI secretion system Vgr protein OB-fold" evidence="4">
    <location>
        <begin position="383"/>
        <end position="450"/>
    </location>
</feature>
<proteinExistence type="inferred from homology"/>
<dbReference type="NCBIfam" id="TIGR01646">
    <property type="entry name" value="vgr_GE"/>
    <property type="match status" value="1"/>
</dbReference>
<dbReference type="Pfam" id="PF05954">
    <property type="entry name" value="Phage_GPD"/>
    <property type="match status" value="1"/>
</dbReference>
<comment type="subcellular location">
    <subcellularLocation>
        <location evidence="1">Secreted</location>
    </subcellularLocation>
</comment>
<dbReference type="Pfam" id="PF04717">
    <property type="entry name" value="Phage_base_V"/>
    <property type="match status" value="1"/>
</dbReference>
<evidence type="ECO:0000313" key="7">
    <source>
        <dbReference type="Proteomes" id="UP000660885"/>
    </source>
</evidence>
<dbReference type="InterPro" id="IPR037026">
    <property type="entry name" value="Vgr_OB-fold_dom_sf"/>
</dbReference>
<dbReference type="InterPro" id="IPR017847">
    <property type="entry name" value="T6SS_RhsGE_Vgr_subset"/>
</dbReference>
<feature type="domain" description="Gp5/Type VI secretion system Vgr C-terminal trimerisation" evidence="5">
    <location>
        <begin position="467"/>
        <end position="560"/>
    </location>
</feature>
<dbReference type="InterPro" id="IPR050708">
    <property type="entry name" value="T6SS_VgrG/RHS"/>
</dbReference>
<dbReference type="SUPFAM" id="SSF69349">
    <property type="entry name" value="Phage fibre proteins"/>
    <property type="match status" value="1"/>
</dbReference>
<dbReference type="EMBL" id="JAETWB010000001">
    <property type="protein sequence ID" value="MBL6077075.1"/>
    <property type="molecule type" value="Genomic_DNA"/>
</dbReference>
<protein>
    <submittedName>
        <fullName evidence="6">Type VI secretion system tip protein VgrG</fullName>
    </submittedName>
</protein>
<accession>A0ABS1TXA3</accession>
<evidence type="ECO:0000256" key="2">
    <source>
        <dbReference type="ARBA" id="ARBA00005558"/>
    </source>
</evidence>
<name>A0ABS1TXA3_9PROT</name>
<organism evidence="6 7">
    <name type="scientific">Belnapia arida</name>
    <dbReference type="NCBI Taxonomy" id="2804533"/>
    <lineage>
        <taxon>Bacteria</taxon>
        <taxon>Pseudomonadati</taxon>
        <taxon>Pseudomonadota</taxon>
        <taxon>Alphaproteobacteria</taxon>
        <taxon>Acetobacterales</taxon>
        <taxon>Roseomonadaceae</taxon>
        <taxon>Belnapia</taxon>
    </lineage>
</organism>
<dbReference type="NCBIfam" id="TIGR03361">
    <property type="entry name" value="VI_Rhs_Vgr"/>
    <property type="match status" value="1"/>
</dbReference>
<dbReference type="InterPro" id="IPR006531">
    <property type="entry name" value="Gp5/Vgr_OB"/>
</dbReference>
<comment type="similarity">
    <text evidence="2">Belongs to the VgrG protein family.</text>
</comment>
<dbReference type="InterPro" id="IPR006533">
    <property type="entry name" value="T6SS_Vgr_RhsGE"/>
</dbReference>
<dbReference type="Gene3D" id="3.55.50.10">
    <property type="entry name" value="Baseplate protein-like domains"/>
    <property type="match status" value="1"/>
</dbReference>
<gene>
    <name evidence="6" type="primary">tssI</name>
    <name evidence="6" type="ORF">JMJ56_03590</name>
</gene>
<reference evidence="6 7" key="1">
    <citation type="submission" date="2021-01" db="EMBL/GenBank/DDBJ databases">
        <title>Belnapia mucosa sp. nov. and Belnapia arida sp. nov., isolated from the Tabernas Desert (Almeria, Spain).</title>
        <authorList>
            <person name="Molina-Menor E."/>
            <person name="Vidal-Verdu A."/>
            <person name="Calonge A."/>
            <person name="Satari L."/>
            <person name="Pereto J."/>
            <person name="Porcar M."/>
        </authorList>
    </citation>
    <scope>NUCLEOTIDE SEQUENCE [LARGE SCALE GENOMIC DNA]</scope>
    <source>
        <strain evidence="6 7">T18</strain>
    </source>
</reference>
<keyword evidence="7" id="KW-1185">Reference proteome</keyword>
<dbReference type="Gene3D" id="2.40.50.230">
    <property type="entry name" value="Gp5 N-terminal domain"/>
    <property type="match status" value="1"/>
</dbReference>
<dbReference type="SUPFAM" id="SSF69255">
    <property type="entry name" value="gp5 N-terminal domain-like"/>
    <property type="match status" value="1"/>
</dbReference>
<dbReference type="Gene3D" id="4.10.220.110">
    <property type="match status" value="1"/>
</dbReference>
<keyword evidence="3" id="KW-0964">Secreted</keyword>
<dbReference type="InterPro" id="IPR054030">
    <property type="entry name" value="Gp5_Vgr_C"/>
</dbReference>
<evidence type="ECO:0000256" key="1">
    <source>
        <dbReference type="ARBA" id="ARBA00004613"/>
    </source>
</evidence>
<evidence type="ECO:0000259" key="5">
    <source>
        <dbReference type="Pfam" id="PF22178"/>
    </source>
</evidence>
<evidence type="ECO:0000256" key="3">
    <source>
        <dbReference type="ARBA" id="ARBA00022525"/>
    </source>
</evidence>
<dbReference type="PANTHER" id="PTHR32305:SF15">
    <property type="entry name" value="PROTEIN RHSA-RELATED"/>
    <property type="match status" value="1"/>
</dbReference>
<dbReference type="Gene3D" id="2.30.110.50">
    <property type="match status" value="1"/>
</dbReference>
<dbReference type="RefSeq" id="WP_202830211.1">
    <property type="nucleotide sequence ID" value="NZ_JAETWB010000001.1"/>
</dbReference>
<evidence type="ECO:0000313" key="6">
    <source>
        <dbReference type="EMBL" id="MBL6077075.1"/>
    </source>
</evidence>
<sequence>MSDSPEISQSGRLLGITSPLGPDVLVLRHLSVTEAIGRPFVIEAEVLSAKSDLTPKDLLGKSITCTIALGTQPERHFNGMVRAFAKVAGHERGLTAYRLEAVPLLWNMTRTADCRIFQDQSVQDILTAILGEASVAPVRFGTLPSTPRPYCVQFHETDFDFASRLMDEVGAGYFFQHGGNDHTLTVTGANADFPQVPGETLVVRAASNEADAVTDWRVSGALQPGKHVGYDFDMLKPSSLLQATAQTRLPTPDAATWEVYRWGAGQAVQPGGDPSTIGMEQNEAQADSAEGRTQVAALFAGGKIKVQEGLDGSVTPWLVTALRHEAMDETQLVGDGQSHYGNSFVAIPADRAWRNAAPRRRPPMPALQSAIVTGPSGEEIHCDQHGRVKVQFLWDRYGKKDQNTSCYVRVSQPWAGKWGGTWFLPRIGDEVLVGFLDGDPDKPVVLGSIHNQEAPPPYAMPSLNTQSGITTRSSKGGGKDNANLLRFEDKKGSEEVYIQAEFDMNVLVKHDLDTTVRDGNETRLVKTGKRTTTVEGDETLTVNTGNRETTIKTGNDTYTLSTGNLSQTLKMGNHDLKLSMGNMSTVLDMGNYSVKTSLGAVTIEAMQGITLKVGTSELKLDQMGITISGMMVKLDGKLQLDAQGMMTTVKGTAMLQASGAIVMIG</sequence>
<dbReference type="PANTHER" id="PTHR32305">
    <property type="match status" value="1"/>
</dbReference>